<dbReference type="RefSeq" id="WP_172173403.1">
    <property type="nucleotide sequence ID" value="NZ_CASGIA010000008.1"/>
</dbReference>
<dbReference type="InterPro" id="IPR035107">
    <property type="entry name" value="tRNA_thiolation_TtcA_Ctu1"/>
</dbReference>
<keyword evidence="4" id="KW-1185">Reference proteome</keyword>
<dbReference type="EMBL" id="JABKKE010000001">
    <property type="protein sequence ID" value="NPE12810.1"/>
    <property type="molecule type" value="Genomic_DNA"/>
</dbReference>
<dbReference type="Pfam" id="PF01171">
    <property type="entry name" value="ATP_bind_3"/>
    <property type="match status" value="1"/>
</dbReference>
<sequence length="243" mass="28252">MPASNNKDKLERKIVKRFRKALSDYRLIEDGDKILVGLSGGKDSLCLLEMLGRRAMINKPEFSVEAIHIKIENINYESDTAYLKNFAERFGVPLHIVTTRFDKKDDCRKPTCFLCSWYRRKTILRFAQESGCNKIALGHHMDDIIHTALMNTFYQGRFSTMPASLKLNKMPLTIIRPLCLVAEADIRMYAEIQGYEKQLKRCPHERETNRTAIGKMFEELEKTNPEIRYSVWNALEAENKLIE</sequence>
<dbReference type="Gene3D" id="3.40.50.620">
    <property type="entry name" value="HUPs"/>
    <property type="match status" value="1"/>
</dbReference>
<dbReference type="PANTHER" id="PTHR43686:SF1">
    <property type="entry name" value="AMINOTRAN_5 DOMAIN-CONTAINING PROTEIN"/>
    <property type="match status" value="1"/>
</dbReference>
<name>A0ABX2AQW4_9BACT</name>
<evidence type="ECO:0000313" key="3">
    <source>
        <dbReference type="EMBL" id="NPE12810.1"/>
    </source>
</evidence>
<proteinExistence type="predicted"/>
<evidence type="ECO:0000259" key="2">
    <source>
        <dbReference type="Pfam" id="PF01171"/>
    </source>
</evidence>
<dbReference type="InterPro" id="IPR014729">
    <property type="entry name" value="Rossmann-like_a/b/a_fold"/>
</dbReference>
<reference evidence="3 4" key="1">
    <citation type="submission" date="2020-05" db="EMBL/GenBank/DDBJ databases">
        <title>Distinct polysaccharide utilization as determinants for interspecies competition between intestinal Prevotella spp.</title>
        <authorList>
            <person name="Galvez E.J.C."/>
            <person name="Iljazovic A."/>
            <person name="Strowig T."/>
        </authorList>
    </citation>
    <scope>NUCLEOTIDE SEQUENCE [LARGE SCALE GENOMIC DNA]</scope>
    <source>
        <strain evidence="3 4">PROD</strain>
    </source>
</reference>
<dbReference type="PIRSF" id="PIRSF004976">
    <property type="entry name" value="ATPase_YdaO"/>
    <property type="match status" value="1"/>
</dbReference>
<gene>
    <name evidence="3" type="ORF">HPS55_00420</name>
</gene>
<evidence type="ECO:0000313" key="4">
    <source>
        <dbReference type="Proteomes" id="UP001193734"/>
    </source>
</evidence>
<keyword evidence="1" id="KW-0808">Transferase</keyword>
<feature type="domain" description="tRNA(Ile)-lysidine/2-thiocytidine synthase N-terminal" evidence="2">
    <location>
        <begin position="33"/>
        <end position="193"/>
    </location>
</feature>
<protein>
    <submittedName>
        <fullName evidence="3">tRNA 2-thiocytidine(32) synthetase TtcA</fullName>
    </submittedName>
</protein>
<comment type="caution">
    <text evidence="3">The sequence shown here is derived from an EMBL/GenBank/DDBJ whole genome shotgun (WGS) entry which is preliminary data.</text>
</comment>
<dbReference type="CDD" id="cd24138">
    <property type="entry name" value="TtcA-like"/>
    <property type="match status" value="1"/>
</dbReference>
<dbReference type="PANTHER" id="PTHR43686">
    <property type="entry name" value="SULFURTRANSFERASE-RELATED"/>
    <property type="match status" value="1"/>
</dbReference>
<evidence type="ECO:0000256" key="1">
    <source>
        <dbReference type="ARBA" id="ARBA00022679"/>
    </source>
</evidence>
<organism evidence="3 4">
    <name type="scientific">Xylanibacter rodentium</name>
    <dbReference type="NCBI Taxonomy" id="2736289"/>
    <lineage>
        <taxon>Bacteria</taxon>
        <taxon>Pseudomonadati</taxon>
        <taxon>Bacteroidota</taxon>
        <taxon>Bacteroidia</taxon>
        <taxon>Bacteroidales</taxon>
        <taxon>Prevotellaceae</taxon>
        <taxon>Xylanibacter</taxon>
    </lineage>
</organism>
<dbReference type="InterPro" id="IPR011063">
    <property type="entry name" value="TilS/TtcA_N"/>
</dbReference>
<dbReference type="SUPFAM" id="SSF52402">
    <property type="entry name" value="Adenine nucleotide alpha hydrolases-like"/>
    <property type="match status" value="1"/>
</dbReference>
<dbReference type="GeneID" id="82156219"/>
<accession>A0ABX2AQW4</accession>
<dbReference type="Proteomes" id="UP001193734">
    <property type="component" value="Unassembled WGS sequence"/>
</dbReference>